<dbReference type="GO" id="GO:1902626">
    <property type="term" value="P:assembly of large subunit precursor of preribosome"/>
    <property type="evidence" value="ECO:0007669"/>
    <property type="project" value="UniProtKB-UniRule"/>
</dbReference>
<organism evidence="6 7">
    <name type="scientific">Tolumonas osonensis</name>
    <dbReference type="NCBI Taxonomy" id="675874"/>
    <lineage>
        <taxon>Bacteria</taxon>
        <taxon>Pseudomonadati</taxon>
        <taxon>Pseudomonadota</taxon>
        <taxon>Gammaproteobacteria</taxon>
        <taxon>Aeromonadales</taxon>
        <taxon>Aeromonadaceae</taxon>
        <taxon>Tolumonas</taxon>
    </lineage>
</organism>
<reference evidence="6 7" key="1">
    <citation type="submission" date="2020-08" db="EMBL/GenBank/DDBJ databases">
        <title>Genomic Encyclopedia of Type Strains, Phase IV (KMG-IV): sequencing the most valuable type-strain genomes for metagenomic binning, comparative biology and taxonomic classification.</title>
        <authorList>
            <person name="Goeker M."/>
        </authorList>
    </citation>
    <scope>NUCLEOTIDE SEQUENCE [LARGE SCALE GENOMIC DNA]</scope>
    <source>
        <strain evidence="6 7">DSM 22975</strain>
    </source>
</reference>
<comment type="function">
    <text evidence="5">Member of a network of 50S ribosomal subunit biogenesis factors which assembles along the 30S-50S interface, preventing incorrect 23S rRNA structures from forming. Promotes peptidyl transferase center (PTC) maturation.</text>
</comment>
<keyword evidence="2 5" id="KW-0690">Ribosome biogenesis</keyword>
<keyword evidence="3 5" id="KW-0699">rRNA-binding</keyword>
<dbReference type="InterPro" id="IPR006839">
    <property type="entry name" value="DarP"/>
</dbReference>
<dbReference type="Gene3D" id="1.10.60.30">
    <property type="entry name" value="PSPTO4464-like domains"/>
    <property type="match status" value="2"/>
</dbReference>
<dbReference type="PANTHER" id="PTHR38101">
    <property type="entry name" value="UPF0307 PROTEIN YJGA"/>
    <property type="match status" value="1"/>
</dbReference>
<keyword evidence="1 5" id="KW-0963">Cytoplasm</keyword>
<evidence type="ECO:0000256" key="4">
    <source>
        <dbReference type="ARBA" id="ARBA00022884"/>
    </source>
</evidence>
<dbReference type="NCBIfam" id="NF003593">
    <property type="entry name" value="PRK05255.1-1"/>
    <property type="match status" value="1"/>
</dbReference>
<evidence type="ECO:0000256" key="2">
    <source>
        <dbReference type="ARBA" id="ARBA00022517"/>
    </source>
</evidence>
<dbReference type="PANTHER" id="PTHR38101:SF1">
    <property type="entry name" value="UPF0307 PROTEIN YJGA"/>
    <property type="match status" value="1"/>
</dbReference>
<accession>A0A841GNI9</accession>
<evidence type="ECO:0000313" key="7">
    <source>
        <dbReference type="Proteomes" id="UP000585721"/>
    </source>
</evidence>
<protein>
    <recommendedName>
        <fullName evidence="5">Dual-action ribosomal maturation protein DarP</fullName>
    </recommendedName>
    <alternativeName>
        <fullName evidence="5">Large ribosomal subunit assembly factor DarP</fullName>
    </alternativeName>
</protein>
<dbReference type="PIRSF" id="PIRSF016183">
    <property type="entry name" value="UCP016183"/>
    <property type="match status" value="1"/>
</dbReference>
<dbReference type="RefSeq" id="WP_188027583.1">
    <property type="nucleotide sequence ID" value="NZ_JACHGR010000010.1"/>
</dbReference>
<evidence type="ECO:0000313" key="6">
    <source>
        <dbReference type="EMBL" id="MBB6056865.1"/>
    </source>
</evidence>
<comment type="similarity">
    <text evidence="5">Belongs to the DarP family.</text>
</comment>
<comment type="caution">
    <text evidence="6">The sequence shown here is derived from an EMBL/GenBank/DDBJ whole genome shotgun (WGS) entry which is preliminary data.</text>
</comment>
<dbReference type="SUPFAM" id="SSF158710">
    <property type="entry name" value="PSPTO4464-like"/>
    <property type="match status" value="1"/>
</dbReference>
<dbReference type="GO" id="GO:0043022">
    <property type="term" value="F:ribosome binding"/>
    <property type="evidence" value="ECO:0007669"/>
    <property type="project" value="UniProtKB-UniRule"/>
</dbReference>
<sequence length="174" mass="20418">MNHQKQTQDDWDDDYVSKSELKREATALQKLGEELVNLKPAELERVPLDEDLTDAIATGHKLKGKHEAFRRHLQYIGKLMRNRDIEDIKAVLDQIRSRNNSTNTRLHKLEKWRDRLLSEGDEAINAVLAECHTLERQKLRQLISKAKKEQAANQPPVAFRELFKYLREHFEAQL</sequence>
<dbReference type="EMBL" id="JACHGR010000010">
    <property type="protein sequence ID" value="MBB6056865.1"/>
    <property type="molecule type" value="Genomic_DNA"/>
</dbReference>
<gene>
    <name evidence="5" type="primary">darP</name>
    <name evidence="6" type="ORF">HNR75_002812</name>
</gene>
<dbReference type="AlphaFoldDB" id="A0A841GNI9"/>
<keyword evidence="7" id="KW-1185">Reference proteome</keyword>
<evidence type="ECO:0000256" key="5">
    <source>
        <dbReference type="HAMAP-Rule" id="MF_00765"/>
    </source>
</evidence>
<dbReference type="CDD" id="cd16331">
    <property type="entry name" value="YjgA-like"/>
    <property type="match status" value="1"/>
</dbReference>
<dbReference type="InterPro" id="IPR023153">
    <property type="entry name" value="DarP_sf"/>
</dbReference>
<comment type="subcellular location">
    <subcellularLocation>
        <location evidence="5">Cytoplasm</location>
    </subcellularLocation>
    <text evidence="5">Associates with late stage pre-50S ribosomal subunits.</text>
</comment>
<dbReference type="GO" id="GO:0019843">
    <property type="term" value="F:rRNA binding"/>
    <property type="evidence" value="ECO:0007669"/>
    <property type="project" value="UniProtKB-UniRule"/>
</dbReference>
<keyword evidence="4 5" id="KW-0694">RNA-binding</keyword>
<evidence type="ECO:0000256" key="1">
    <source>
        <dbReference type="ARBA" id="ARBA00022490"/>
    </source>
</evidence>
<proteinExistence type="inferred from homology"/>
<dbReference type="GO" id="GO:0005829">
    <property type="term" value="C:cytosol"/>
    <property type="evidence" value="ECO:0007669"/>
    <property type="project" value="TreeGrafter"/>
</dbReference>
<evidence type="ECO:0000256" key="3">
    <source>
        <dbReference type="ARBA" id="ARBA00022730"/>
    </source>
</evidence>
<dbReference type="Proteomes" id="UP000585721">
    <property type="component" value="Unassembled WGS sequence"/>
</dbReference>
<name>A0A841GNI9_9GAMM</name>
<dbReference type="HAMAP" id="MF_00765">
    <property type="entry name" value="DarP"/>
    <property type="match status" value="1"/>
</dbReference>
<dbReference type="Pfam" id="PF04751">
    <property type="entry name" value="DarP"/>
    <property type="match status" value="1"/>
</dbReference>